<gene>
    <name evidence="1" type="ORF">KCG49_13830</name>
</gene>
<dbReference type="InterPro" id="IPR019861">
    <property type="entry name" value="PorP/SprF_Bacteroidetes"/>
</dbReference>
<dbReference type="AlphaFoldDB" id="A0A9X1FAG4"/>
<dbReference type="NCBIfam" id="TIGR03519">
    <property type="entry name" value="T9SS_PorP_fam"/>
    <property type="match status" value="1"/>
</dbReference>
<dbReference type="Proteomes" id="UP001138894">
    <property type="component" value="Unassembled WGS sequence"/>
</dbReference>
<comment type="caution">
    <text evidence="1">The sequence shown here is derived from an EMBL/GenBank/DDBJ whole genome shotgun (WGS) entry which is preliminary data.</text>
</comment>
<evidence type="ECO:0000313" key="2">
    <source>
        <dbReference type="Proteomes" id="UP001138894"/>
    </source>
</evidence>
<dbReference type="EMBL" id="JAGSPD010000013">
    <property type="protein sequence ID" value="MBV7270270.1"/>
    <property type="molecule type" value="Genomic_DNA"/>
</dbReference>
<protein>
    <submittedName>
        <fullName evidence="1">Type IX secretion system membrane protein PorP/SprF</fullName>
    </submittedName>
</protein>
<name>A0A9X1FAG4_9FLAO</name>
<sequence length="302" mass="34097">MRLLIAIITVLFFGFVLQAQQNPHYTQYMYNMNVVNPAYMINEPGIVEVGSLYRTQWVGIDGAPKTGNIFANIPINDKIELSVNYLNDRIGDVVDQNLFNIDFAYRINLTEDLNLSFGLKTGIDNLRFDFSDTNVSSDNLFERTSKTVLNIGAGAFLFKEEFYVGLSSPNLIPSDLDVNNDALYQNAIHVFLMGGYVFNLNDDFKLKPSTIVKMVAGAPLSFDISANALYLDRFELGASYRYQDAITALAGFKVTPNLRLGYAYDFNTSVLNDFNDGSHEFMLTYRFDVLGLSKKYSSPRFY</sequence>
<evidence type="ECO:0000313" key="1">
    <source>
        <dbReference type="EMBL" id="MBV7270270.1"/>
    </source>
</evidence>
<proteinExistence type="predicted"/>
<dbReference type="RefSeq" id="WP_218547313.1">
    <property type="nucleotide sequence ID" value="NZ_JAGSPD010000013.1"/>
</dbReference>
<dbReference type="Pfam" id="PF11751">
    <property type="entry name" value="PorP_SprF"/>
    <property type="match status" value="1"/>
</dbReference>
<accession>A0A9X1FAG4</accession>
<keyword evidence="2" id="KW-1185">Reference proteome</keyword>
<reference evidence="1" key="1">
    <citation type="submission" date="2021-04" db="EMBL/GenBank/DDBJ databases">
        <authorList>
            <person name="Pira H."/>
            <person name="Risdian C."/>
            <person name="Wink J."/>
        </authorList>
    </citation>
    <scope>NUCLEOTIDE SEQUENCE</scope>
    <source>
        <strain evidence="1">WHY3</strain>
    </source>
</reference>
<organism evidence="1 2">
    <name type="scientific">Winogradskyella luteola</name>
    <dbReference type="NCBI Taxonomy" id="2828330"/>
    <lineage>
        <taxon>Bacteria</taxon>
        <taxon>Pseudomonadati</taxon>
        <taxon>Bacteroidota</taxon>
        <taxon>Flavobacteriia</taxon>
        <taxon>Flavobacteriales</taxon>
        <taxon>Flavobacteriaceae</taxon>
        <taxon>Winogradskyella</taxon>
    </lineage>
</organism>